<dbReference type="InterPro" id="IPR029058">
    <property type="entry name" value="AB_hydrolase_fold"/>
</dbReference>
<keyword evidence="7" id="KW-0106">Calcium</keyword>
<evidence type="ECO:0000256" key="3">
    <source>
        <dbReference type="ARBA" id="ARBA00022651"/>
    </source>
</evidence>
<dbReference type="AlphaFoldDB" id="A0A1G4BKC5"/>
<evidence type="ECO:0000313" key="12">
    <source>
        <dbReference type="Proteomes" id="UP000176998"/>
    </source>
</evidence>
<dbReference type="InterPro" id="IPR011118">
    <property type="entry name" value="Tannase/feruloyl_esterase"/>
</dbReference>
<evidence type="ECO:0000313" key="11">
    <source>
        <dbReference type="EMBL" id="OHF01766.1"/>
    </source>
</evidence>
<keyword evidence="8" id="KW-1015">Disulfide bond</keyword>
<dbReference type="Pfam" id="PF07519">
    <property type="entry name" value="Tannase"/>
    <property type="match status" value="1"/>
</dbReference>
<evidence type="ECO:0000256" key="2">
    <source>
        <dbReference type="ARBA" id="ARBA00022487"/>
    </source>
</evidence>
<evidence type="ECO:0000256" key="9">
    <source>
        <dbReference type="ARBA" id="ARBA00034075"/>
    </source>
</evidence>
<proteinExistence type="inferred from homology"/>
<keyword evidence="5" id="KW-0732">Signal</keyword>
<dbReference type="GeneID" id="34556117"/>
<comment type="caution">
    <text evidence="11">The sequence shown here is derived from an EMBL/GenBank/DDBJ whole genome shotgun (WGS) entry which is preliminary data.</text>
</comment>
<comment type="similarity">
    <text evidence="1 10">Belongs to the tannase family.</text>
</comment>
<dbReference type="EC" id="3.1.1.-" evidence="10"/>
<keyword evidence="6 10" id="KW-0378">Hydrolase</keyword>
<evidence type="ECO:0000256" key="4">
    <source>
        <dbReference type="ARBA" id="ARBA00022723"/>
    </source>
</evidence>
<organism evidence="11 12">
    <name type="scientific">Colletotrichum orchidophilum</name>
    <dbReference type="NCBI Taxonomy" id="1209926"/>
    <lineage>
        <taxon>Eukaryota</taxon>
        <taxon>Fungi</taxon>
        <taxon>Dikarya</taxon>
        <taxon>Ascomycota</taxon>
        <taxon>Pezizomycotina</taxon>
        <taxon>Sordariomycetes</taxon>
        <taxon>Hypocreomycetidae</taxon>
        <taxon>Glomerellales</taxon>
        <taxon>Glomerellaceae</taxon>
        <taxon>Colletotrichum</taxon>
    </lineage>
</organism>
<keyword evidence="2" id="KW-0719">Serine esterase</keyword>
<name>A0A1G4BKC5_9PEZI</name>
<dbReference type="SUPFAM" id="SSF53474">
    <property type="entry name" value="alpha/beta-Hydrolases"/>
    <property type="match status" value="1"/>
</dbReference>
<evidence type="ECO:0000256" key="1">
    <source>
        <dbReference type="ARBA" id="ARBA00006249"/>
    </source>
</evidence>
<keyword evidence="3" id="KW-0624">Polysaccharide degradation</keyword>
<evidence type="ECO:0000256" key="10">
    <source>
        <dbReference type="RuleBase" id="RU361238"/>
    </source>
</evidence>
<keyword evidence="4" id="KW-0479">Metal-binding</keyword>
<dbReference type="GO" id="GO:0046872">
    <property type="term" value="F:metal ion binding"/>
    <property type="evidence" value="ECO:0007669"/>
    <property type="project" value="UniProtKB-KW"/>
</dbReference>
<dbReference type="GO" id="GO:0030600">
    <property type="term" value="F:feruloyl esterase activity"/>
    <property type="evidence" value="ECO:0007669"/>
    <property type="project" value="UniProtKB-EC"/>
</dbReference>
<dbReference type="Proteomes" id="UP000176998">
    <property type="component" value="Unassembled WGS sequence"/>
</dbReference>
<keyword evidence="3" id="KW-0858">Xylan degradation</keyword>
<dbReference type="OrthoDB" id="3039123at2759"/>
<keyword evidence="12" id="KW-1185">Reference proteome</keyword>
<dbReference type="GO" id="GO:0045493">
    <property type="term" value="P:xylan catabolic process"/>
    <property type="evidence" value="ECO:0007669"/>
    <property type="project" value="UniProtKB-KW"/>
</dbReference>
<keyword evidence="3" id="KW-0119">Carbohydrate metabolism</keyword>
<gene>
    <name evidence="11" type="ORF">CORC01_02957</name>
</gene>
<reference evidence="11 12" key="1">
    <citation type="submission" date="2016-09" db="EMBL/GenBank/DDBJ databases">
        <authorList>
            <person name="Capua I."/>
            <person name="De Benedictis P."/>
            <person name="Joannis T."/>
            <person name="Lombin L.H."/>
            <person name="Cattoli G."/>
        </authorList>
    </citation>
    <scope>NUCLEOTIDE SEQUENCE [LARGE SCALE GENOMIC DNA]</scope>
    <source>
        <strain evidence="11 12">IMI 309357</strain>
    </source>
</reference>
<comment type="catalytic activity">
    <reaction evidence="9">
        <text>feruloyl-polysaccharide + H2O = ferulate + polysaccharide.</text>
        <dbReference type="EC" id="3.1.1.73"/>
    </reaction>
</comment>
<evidence type="ECO:0000256" key="5">
    <source>
        <dbReference type="ARBA" id="ARBA00022729"/>
    </source>
</evidence>
<accession>A0A1G4BKC5</accession>
<dbReference type="PANTHER" id="PTHR33938:SF15">
    <property type="entry name" value="FERULOYL ESTERASE B-RELATED"/>
    <property type="match status" value="1"/>
</dbReference>
<dbReference type="EMBL" id="MJBS01000017">
    <property type="protein sequence ID" value="OHF01766.1"/>
    <property type="molecule type" value="Genomic_DNA"/>
</dbReference>
<evidence type="ECO:0000256" key="6">
    <source>
        <dbReference type="ARBA" id="ARBA00022801"/>
    </source>
</evidence>
<dbReference type="PANTHER" id="PTHR33938">
    <property type="entry name" value="FERULOYL ESTERASE B-RELATED"/>
    <property type="match status" value="1"/>
</dbReference>
<evidence type="ECO:0000256" key="7">
    <source>
        <dbReference type="ARBA" id="ARBA00022837"/>
    </source>
</evidence>
<dbReference type="RefSeq" id="XP_022478908.1">
    <property type="nucleotide sequence ID" value="XM_022614607.1"/>
</dbReference>
<sequence length="255" mass="27522">MAAPVSPASTEWNLPNVQNVTVALMSCNHKGMAISAKSECQPLPWHRAHGDLVPLWYLLIKFEAWLPKNRTGRSLSTGNGALGSCVQYEDLGYASSLGFAAVATDNSHEGQSGLSFLSNPDVIGDFTNRALTTGAVVGKDFTKFLCNRPHTKSYYLGCSAGGRQGLKRAQACPGKFDGIGTVTFIPMTMWPTIHDDILDQCGELDGVNDGFLKSPDLYDYKPESIFSGVDSNQKDGCLTEKQVEALCGIAPDRRP</sequence>
<evidence type="ECO:0000256" key="8">
    <source>
        <dbReference type="ARBA" id="ARBA00023157"/>
    </source>
</evidence>
<protein>
    <recommendedName>
        <fullName evidence="10">Carboxylic ester hydrolase</fullName>
        <ecNumber evidence="10">3.1.1.-</ecNumber>
    </recommendedName>
</protein>